<name>A0A9Q0E3R1_9TELE</name>
<sequence length="763" mass="86279">MSHFRSHCIAMATIAITPGCRYEVVYRHGNEGRDNQNLTPRAASSELSSSSSWGGSLCQRLPITLLANGMSGSYTPAPGGPFSALTPSMWPQDILAKYHQKDLSEESEIQGAQPQARLGIQGSPQSEDPQQRLRWQAHLEFTHNHAVGDLTWDVIAPILPRSDRLRSLVLAGIPHSMRPQLWMRFSGALQKKRTSEISYKEIVKNGSNDDTSTSKQIEKDLLRTMPSNACFTSLSSVGVPRLRRVVSCLLLFLEEEDVLWMMCALIEDLLPPSYFSSTLLGVQTDQRVLRQLIVQYLPALDRLLQEHDIELSLITLHWFLTSFASVVDIRLLLRIWDLLFYQGSLVLFQVTLGMLKIKNSASIFNTLSDLPSQLRDGPAVLGEAMRLAGSLAQDTLDAHRHKHLAYILNEETQLSNGNGGTLNTANLNKAVRRQSQRRKSTLSSLLFGEDEAEALKSKNIKQTELVAALREAIARSSDHFHCLDPHHTNTDLTPDYSMESHQRDHENFLVVSRNRQRRAKIISQKDEHCWVGELNGLRGWFPAKFVEVLDERSKEYSLAGDDSVTEAVTDLARGTLCPALKAIFQHGLKKPSILGGPCHPWLFIEEAASREVERDFNSVYSRLVLCKTYRLDEDGKVLTPEELLYRAVQSVNMSHDVVHAQMDVKFRSLLCVGLNEQVLHLWLEVLCSSMTAVEKWYQPWSFLRSPGWVQIKCELRVLSKFAFSLSQDCELPDKKQEKEQRPLKEGVQDMLVKHHLFSWDIDG</sequence>
<comment type="caution">
    <text evidence="4">The sequence shown here is derived from an EMBL/GenBank/DDBJ whole genome shotgun (WGS) entry which is preliminary data.</text>
</comment>
<dbReference type="Proteomes" id="UP001148018">
    <property type="component" value="Unassembled WGS sequence"/>
</dbReference>
<dbReference type="InterPro" id="IPR004012">
    <property type="entry name" value="Run_dom"/>
</dbReference>
<dbReference type="AlphaFoldDB" id="A0A9Q0E3R1"/>
<accession>A0A9Q0E3R1</accession>
<dbReference type="Pfam" id="PF00566">
    <property type="entry name" value="RabGAP-TBC"/>
    <property type="match status" value="1"/>
</dbReference>
<feature type="domain" description="RUN" evidence="3">
    <location>
        <begin position="567"/>
        <end position="730"/>
    </location>
</feature>
<dbReference type="GO" id="GO:0031267">
    <property type="term" value="F:small GTPase binding"/>
    <property type="evidence" value="ECO:0007669"/>
    <property type="project" value="TreeGrafter"/>
</dbReference>
<dbReference type="InterPro" id="IPR050302">
    <property type="entry name" value="Rab_GAP_TBC_domain"/>
</dbReference>
<dbReference type="OrthoDB" id="44736at2759"/>
<gene>
    <name evidence="4" type="ORF">NHX12_031263</name>
</gene>
<evidence type="ECO:0000313" key="4">
    <source>
        <dbReference type="EMBL" id="KAJ3600277.1"/>
    </source>
</evidence>
<keyword evidence="5" id="KW-1185">Reference proteome</keyword>
<dbReference type="PROSITE" id="PS50826">
    <property type="entry name" value="RUN"/>
    <property type="match status" value="1"/>
</dbReference>
<dbReference type="InterPro" id="IPR000195">
    <property type="entry name" value="Rab-GAP-TBC_dom"/>
</dbReference>
<dbReference type="InterPro" id="IPR036028">
    <property type="entry name" value="SH3-like_dom_sf"/>
</dbReference>
<reference evidence="4" key="1">
    <citation type="submission" date="2022-07" db="EMBL/GenBank/DDBJ databases">
        <title>Chromosome-level genome of Muraenolepis orangiensis.</title>
        <authorList>
            <person name="Kim J."/>
        </authorList>
    </citation>
    <scope>NUCLEOTIDE SEQUENCE</scope>
    <source>
        <strain evidence="4">KU_S4_2022</strain>
        <tissue evidence="4">Muscle</tissue>
    </source>
</reference>
<dbReference type="PROSITE" id="PS50086">
    <property type="entry name" value="TBC_RABGAP"/>
    <property type="match status" value="1"/>
</dbReference>
<organism evidence="4 5">
    <name type="scientific">Muraenolepis orangiensis</name>
    <name type="common">Patagonian moray cod</name>
    <dbReference type="NCBI Taxonomy" id="630683"/>
    <lineage>
        <taxon>Eukaryota</taxon>
        <taxon>Metazoa</taxon>
        <taxon>Chordata</taxon>
        <taxon>Craniata</taxon>
        <taxon>Vertebrata</taxon>
        <taxon>Euteleostomi</taxon>
        <taxon>Actinopterygii</taxon>
        <taxon>Neopterygii</taxon>
        <taxon>Teleostei</taxon>
        <taxon>Neoteleostei</taxon>
        <taxon>Acanthomorphata</taxon>
        <taxon>Zeiogadaria</taxon>
        <taxon>Gadariae</taxon>
        <taxon>Gadiformes</taxon>
        <taxon>Muraenolepidoidei</taxon>
        <taxon>Muraenolepididae</taxon>
        <taxon>Muraenolepis</taxon>
    </lineage>
</organism>
<protein>
    <recommendedName>
        <fullName evidence="6">RUN and TBC1 domain-containing protein 3</fullName>
    </recommendedName>
</protein>
<feature type="region of interest" description="Disordered" evidence="1">
    <location>
        <begin position="31"/>
        <end position="53"/>
    </location>
</feature>
<dbReference type="SUPFAM" id="SSF47923">
    <property type="entry name" value="Ypt/Rab-GAP domain of gyp1p"/>
    <property type="match status" value="2"/>
</dbReference>
<dbReference type="Gene3D" id="1.10.8.270">
    <property type="entry name" value="putative rabgap domain of human tbc1 domain family member 14 like domains"/>
    <property type="match status" value="1"/>
</dbReference>
<evidence type="ECO:0008006" key="6">
    <source>
        <dbReference type="Google" id="ProtNLM"/>
    </source>
</evidence>
<dbReference type="GO" id="GO:0005096">
    <property type="term" value="F:GTPase activator activity"/>
    <property type="evidence" value="ECO:0007669"/>
    <property type="project" value="TreeGrafter"/>
</dbReference>
<dbReference type="InterPro" id="IPR035969">
    <property type="entry name" value="Rab-GAP_TBC_sf"/>
</dbReference>
<evidence type="ECO:0000259" key="2">
    <source>
        <dbReference type="PROSITE" id="PS50086"/>
    </source>
</evidence>
<dbReference type="PANTHER" id="PTHR47219">
    <property type="entry name" value="RAB GTPASE-ACTIVATING PROTEIN 1-LIKE"/>
    <property type="match status" value="1"/>
</dbReference>
<feature type="domain" description="Rab-GAP TBC" evidence="2">
    <location>
        <begin position="172"/>
        <end position="343"/>
    </location>
</feature>
<dbReference type="PANTHER" id="PTHR47219:SF13">
    <property type="entry name" value="RUN AND TBC1 DOMAIN-CONTAINING PROTEIN 3"/>
    <property type="match status" value="1"/>
</dbReference>
<evidence type="ECO:0000256" key="1">
    <source>
        <dbReference type="SAM" id="MobiDB-lite"/>
    </source>
</evidence>
<dbReference type="SUPFAM" id="SSF140741">
    <property type="entry name" value="RUN domain-like"/>
    <property type="match status" value="1"/>
</dbReference>
<dbReference type="CDD" id="cd17688">
    <property type="entry name" value="RUN_SGSM3"/>
    <property type="match status" value="1"/>
</dbReference>
<feature type="region of interest" description="Disordered" evidence="1">
    <location>
        <begin position="103"/>
        <end position="130"/>
    </location>
</feature>
<dbReference type="SMART" id="SM00164">
    <property type="entry name" value="TBC"/>
    <property type="match status" value="1"/>
</dbReference>
<dbReference type="SUPFAM" id="SSF50044">
    <property type="entry name" value="SH3-domain"/>
    <property type="match status" value="1"/>
</dbReference>
<dbReference type="Gene3D" id="1.20.58.900">
    <property type="match status" value="1"/>
</dbReference>
<evidence type="ECO:0000259" key="3">
    <source>
        <dbReference type="PROSITE" id="PS50826"/>
    </source>
</evidence>
<dbReference type="Pfam" id="PF02759">
    <property type="entry name" value="RUN"/>
    <property type="match status" value="1"/>
</dbReference>
<dbReference type="SMART" id="SM00593">
    <property type="entry name" value="RUN"/>
    <property type="match status" value="1"/>
</dbReference>
<feature type="compositionally biased region" description="Low complexity" evidence="1">
    <location>
        <begin position="44"/>
        <end position="53"/>
    </location>
</feature>
<dbReference type="EMBL" id="JANIIK010000047">
    <property type="protein sequence ID" value="KAJ3600277.1"/>
    <property type="molecule type" value="Genomic_DNA"/>
</dbReference>
<evidence type="ECO:0000313" key="5">
    <source>
        <dbReference type="Proteomes" id="UP001148018"/>
    </source>
</evidence>
<dbReference type="InterPro" id="IPR037213">
    <property type="entry name" value="Run_dom_sf"/>
</dbReference>
<proteinExistence type="predicted"/>
<dbReference type="FunFam" id="1.10.472.80:FF:000012">
    <property type="entry name" value="Small G protein signaling modulator 3"/>
    <property type="match status" value="1"/>
</dbReference>
<dbReference type="Gene3D" id="1.10.472.80">
    <property type="entry name" value="Ypt/Rab-GAP domain of gyp1p, domain 3"/>
    <property type="match status" value="1"/>
</dbReference>